<comment type="caution">
    <text evidence="1">The sequence shown here is derived from an EMBL/GenBank/DDBJ whole genome shotgun (WGS) entry which is preliminary data.</text>
</comment>
<organism evidence="1 2">
    <name type="scientific">Bacteroides intestinalis</name>
    <dbReference type="NCBI Taxonomy" id="329854"/>
    <lineage>
        <taxon>Bacteria</taxon>
        <taxon>Pseudomonadati</taxon>
        <taxon>Bacteroidota</taxon>
        <taxon>Bacteroidia</taxon>
        <taxon>Bacteroidales</taxon>
        <taxon>Bacteroidaceae</taxon>
        <taxon>Bacteroides</taxon>
    </lineage>
</organism>
<reference evidence="1 2" key="1">
    <citation type="submission" date="2018-08" db="EMBL/GenBank/DDBJ databases">
        <title>A genome reference for cultivated species of the human gut microbiota.</title>
        <authorList>
            <person name="Zou Y."/>
            <person name="Xue W."/>
            <person name="Luo G."/>
        </authorList>
    </citation>
    <scope>NUCLEOTIDE SEQUENCE [LARGE SCALE GENOMIC DNA]</scope>
    <source>
        <strain evidence="1 2">AF14-32</strain>
    </source>
</reference>
<gene>
    <name evidence="1" type="ORF">DWW10_16410</name>
</gene>
<dbReference type="EMBL" id="QRZF01000012">
    <property type="protein sequence ID" value="RGV51244.1"/>
    <property type="molecule type" value="Genomic_DNA"/>
</dbReference>
<proteinExistence type="predicted"/>
<evidence type="ECO:0000313" key="1">
    <source>
        <dbReference type="EMBL" id="RGV51244.1"/>
    </source>
</evidence>
<evidence type="ECO:0000313" key="2">
    <source>
        <dbReference type="Proteomes" id="UP000283850"/>
    </source>
</evidence>
<protein>
    <submittedName>
        <fullName evidence="1">Uncharacterized protein</fullName>
    </submittedName>
</protein>
<accession>A0A412Y164</accession>
<dbReference type="AlphaFoldDB" id="A0A412Y164"/>
<dbReference type="RefSeq" id="WP_118420729.1">
    <property type="nucleotide sequence ID" value="NZ_QRZF01000012.1"/>
</dbReference>
<name>A0A412Y164_9BACE</name>
<sequence>MDLEETKWKVIKKILNSQERKRKYDLRTYRNFKSNASGSNIQKSVCELNDSNAALMLASTKLT</sequence>
<dbReference type="Proteomes" id="UP000283850">
    <property type="component" value="Unassembled WGS sequence"/>
</dbReference>